<dbReference type="InterPro" id="IPR046528">
    <property type="entry name" value="DUF6593"/>
</dbReference>
<accession>A0A9P3GQN8</accession>
<feature type="domain" description="DUF6593" evidence="1">
    <location>
        <begin position="14"/>
        <end position="143"/>
    </location>
</feature>
<comment type="caution">
    <text evidence="2">The sequence shown here is derived from an EMBL/GenBank/DDBJ whole genome shotgun (WGS) entry which is preliminary data.</text>
</comment>
<dbReference type="Proteomes" id="UP000703269">
    <property type="component" value="Unassembled WGS sequence"/>
</dbReference>
<organism evidence="2 3">
    <name type="scientific">Phanerochaete sordida</name>
    <dbReference type="NCBI Taxonomy" id="48140"/>
    <lineage>
        <taxon>Eukaryota</taxon>
        <taxon>Fungi</taxon>
        <taxon>Dikarya</taxon>
        <taxon>Basidiomycota</taxon>
        <taxon>Agaricomycotina</taxon>
        <taxon>Agaricomycetes</taxon>
        <taxon>Polyporales</taxon>
        <taxon>Phanerochaetaceae</taxon>
        <taxon>Phanerochaete</taxon>
    </lineage>
</organism>
<dbReference type="EMBL" id="BPQB01000076">
    <property type="protein sequence ID" value="GJE97770.1"/>
    <property type="molecule type" value="Genomic_DNA"/>
</dbReference>
<reference evidence="2 3" key="1">
    <citation type="submission" date="2021-08" db="EMBL/GenBank/DDBJ databases">
        <title>Draft Genome Sequence of Phanerochaete sordida strain YK-624.</title>
        <authorList>
            <person name="Mori T."/>
            <person name="Dohra H."/>
            <person name="Suzuki T."/>
            <person name="Kawagishi H."/>
            <person name="Hirai H."/>
        </authorList>
    </citation>
    <scope>NUCLEOTIDE SEQUENCE [LARGE SCALE GENOMIC DNA]</scope>
    <source>
        <strain evidence="2 3">YK-624</strain>
    </source>
</reference>
<proteinExistence type="predicted"/>
<name>A0A9P3GQN8_9APHY</name>
<keyword evidence="3" id="KW-1185">Reference proteome</keyword>
<gene>
    <name evidence="2" type="ORF">PsYK624_139910</name>
</gene>
<evidence type="ECO:0000313" key="2">
    <source>
        <dbReference type="EMBL" id="GJE97770.1"/>
    </source>
</evidence>
<sequence length="171" mass="18700">MVLSPEGSGTEASALYHISVGVNVWMPSMTVTTVRRGSSEAGPIVASLELGISSTPATVAIGQVCRPLNEVFFRKSTASSSRLYFVGDGRAIKWKMGPKSWQAHCGPTLLATFFPTPPRKLKVEPAGHQLLDHLMVSLIILMREHLTPLAGMRGDSAQLFNYSPHYNYREE</sequence>
<evidence type="ECO:0000259" key="1">
    <source>
        <dbReference type="Pfam" id="PF20236"/>
    </source>
</evidence>
<dbReference type="OrthoDB" id="3174721at2759"/>
<dbReference type="AlphaFoldDB" id="A0A9P3GQN8"/>
<protein>
    <recommendedName>
        <fullName evidence="1">DUF6593 domain-containing protein</fullName>
    </recommendedName>
</protein>
<evidence type="ECO:0000313" key="3">
    <source>
        <dbReference type="Proteomes" id="UP000703269"/>
    </source>
</evidence>
<dbReference type="Pfam" id="PF20236">
    <property type="entry name" value="DUF6593"/>
    <property type="match status" value="1"/>
</dbReference>